<feature type="repeat" description="ANK" evidence="3">
    <location>
        <begin position="958"/>
        <end position="983"/>
    </location>
</feature>
<dbReference type="EMBL" id="JAADJF010000019">
    <property type="protein sequence ID" value="KAF4444234.1"/>
    <property type="molecule type" value="Genomic_DNA"/>
</dbReference>
<dbReference type="InterPro" id="IPR036770">
    <property type="entry name" value="Ankyrin_rpt-contain_sf"/>
</dbReference>
<dbReference type="PROSITE" id="PS50088">
    <property type="entry name" value="ANK_REPEAT"/>
    <property type="match status" value="3"/>
</dbReference>
<accession>A0A8H4K849</accession>
<dbReference type="InterPro" id="IPR002110">
    <property type="entry name" value="Ankyrin_rpt"/>
</dbReference>
<protein>
    <submittedName>
        <fullName evidence="5">Sex-determining fem-1</fullName>
    </submittedName>
</protein>
<dbReference type="Proteomes" id="UP000536711">
    <property type="component" value="Unassembled WGS sequence"/>
</dbReference>
<dbReference type="PROSITE" id="PS50297">
    <property type="entry name" value="ANK_REP_REGION"/>
    <property type="match status" value="3"/>
</dbReference>
<evidence type="ECO:0000256" key="2">
    <source>
        <dbReference type="ARBA" id="ARBA00023043"/>
    </source>
</evidence>
<feature type="compositionally biased region" description="Basic and acidic residues" evidence="4">
    <location>
        <begin position="1089"/>
        <end position="1099"/>
    </location>
</feature>
<dbReference type="OrthoDB" id="539213at2759"/>
<evidence type="ECO:0000256" key="3">
    <source>
        <dbReference type="PROSITE-ProRule" id="PRU00023"/>
    </source>
</evidence>
<dbReference type="PANTHER" id="PTHR24198:SF165">
    <property type="entry name" value="ANKYRIN REPEAT-CONTAINING PROTEIN-RELATED"/>
    <property type="match status" value="1"/>
</dbReference>
<sequence>MARFRTPPPSPKNLQLSICTPPTFQMSFEWPLSLPWLSLREAFWNIHQRDEASIALSLMMGVLVPESGENLSISISKLIEGASNVMPEWYPGEHVKAAQDLLTGPTSERLSECFKFMVYMLSNSMVTELDGRLDFYTSMMEIGIIDFRADLKKLLNESSSFQAFVEKLFQLEIQDATSRASHNTEIPRPLHLITWLLELGQDPNYHCQVALPETIILATPIQKATYAGHLELVELLLRFRARPDIPQRSGHREAFVNLALASSCSDGRKLRVLNLLFDHKFLSMDEMLRAAIELRDESLMCKMLQCGTDATSYETSWLDPQRRQKQYVYFGRTHFTNPSALMMAVQAGGKMADLMLHYLLLKDQPAPSILVDACIAAAYGGDHATVARLDEMHGSGKVCNAHGITPLQAGVVGGNPAVCRYLLKRYGGASSSLAFVAAFLVNVEVLQLLIDYGADPNAQASSHDTALNDYLNIPRPSYWRSSATILTILIESGFEYNFREESIITLIQNGAIPSYKDVAKLSRRRLHRALKEALSAGGNPNDDDGHGSTALQCATACYPYDEDEGQTDSSSFFDEDDQNDGCLSFDNKDKRVARRLTVMVLIQAGANMIGGEVVRAIYLRDKSLLMFLLQHGGTLTDIDDTGRGCLEAEIEAHNNISLQEVLEKQEIGIDAGPFCAAIQRKDWDLVERLFTRAHQSTPCHLLEGTAVGLAAEAGQLTILERLLSRFTHHSVLSSAILPISILTGNIKGYDEYRRNDIEIHVYDEHRDRQGFWRIPPEGGYFHIKGSLLTLAALAQDTTCFRELLRRGCYMDTIAWSIVAKSERSSYYLPLLREFGAGLGTTTTHEIELKTALCESIDVGNHAVARYLVEVGADVNEFDIHVPIFETGKRLSPLQLATKKNDIDMALYLLESGAMVNAPPSFCQGATALQFASIGGYIGFARHLLQLGARVNARGSPLLGRSALEGAAEHGRLDMLALLIHHGAVTTGCGRQQLIKSVAFAQARAHITVAEWLKKNCGWSDDDQHHLEFVDADANYPVEECIIAYCCDEYHDSDTQCVYHYTEEQRRHHYQTCETCWELEAEAGKVRAIGDDGNESRFLSEDEDSDSEGNED</sequence>
<feature type="repeat" description="ANK" evidence="3">
    <location>
        <begin position="888"/>
        <end position="920"/>
    </location>
</feature>
<dbReference type="AlphaFoldDB" id="A0A8H4K849"/>
<organism evidence="5 6">
    <name type="scientific">Fusarium acutatum</name>
    <dbReference type="NCBI Taxonomy" id="78861"/>
    <lineage>
        <taxon>Eukaryota</taxon>
        <taxon>Fungi</taxon>
        <taxon>Dikarya</taxon>
        <taxon>Ascomycota</taxon>
        <taxon>Pezizomycotina</taxon>
        <taxon>Sordariomycetes</taxon>
        <taxon>Hypocreomycetidae</taxon>
        <taxon>Hypocreales</taxon>
        <taxon>Nectriaceae</taxon>
        <taxon>Fusarium</taxon>
        <taxon>Fusarium fujikuroi species complex</taxon>
    </lineage>
</organism>
<dbReference type="SMART" id="SM00248">
    <property type="entry name" value="ANK"/>
    <property type="match status" value="7"/>
</dbReference>
<evidence type="ECO:0000313" key="6">
    <source>
        <dbReference type="Proteomes" id="UP000536711"/>
    </source>
</evidence>
<evidence type="ECO:0000313" key="5">
    <source>
        <dbReference type="EMBL" id="KAF4444234.1"/>
    </source>
</evidence>
<dbReference type="Gene3D" id="1.25.40.20">
    <property type="entry name" value="Ankyrin repeat-containing domain"/>
    <property type="match status" value="3"/>
</dbReference>
<evidence type="ECO:0000256" key="4">
    <source>
        <dbReference type="SAM" id="MobiDB-lite"/>
    </source>
</evidence>
<evidence type="ECO:0000256" key="1">
    <source>
        <dbReference type="ARBA" id="ARBA00022737"/>
    </source>
</evidence>
<feature type="repeat" description="ANK" evidence="3">
    <location>
        <begin position="923"/>
        <end position="955"/>
    </location>
</feature>
<proteinExistence type="predicted"/>
<comment type="caution">
    <text evidence="5">The sequence shown here is derived from an EMBL/GenBank/DDBJ whole genome shotgun (WGS) entry which is preliminary data.</text>
</comment>
<feature type="region of interest" description="Disordered" evidence="4">
    <location>
        <begin position="1089"/>
        <end position="1111"/>
    </location>
</feature>
<keyword evidence="2 3" id="KW-0040">ANK repeat</keyword>
<reference evidence="5 6" key="1">
    <citation type="submission" date="2020-01" db="EMBL/GenBank/DDBJ databases">
        <title>Identification and distribution of gene clusters putatively required for synthesis of sphingolipid metabolism inhibitors in phylogenetically diverse species of the filamentous fungus Fusarium.</title>
        <authorList>
            <person name="Kim H.-S."/>
            <person name="Busman M."/>
            <person name="Brown D.W."/>
            <person name="Divon H."/>
            <person name="Uhlig S."/>
            <person name="Proctor R.H."/>
        </authorList>
    </citation>
    <scope>NUCLEOTIDE SEQUENCE [LARGE SCALE GENOMIC DNA]</scope>
    <source>
        <strain evidence="5 6">NRRL 13308</strain>
    </source>
</reference>
<dbReference type="SUPFAM" id="SSF48403">
    <property type="entry name" value="Ankyrin repeat"/>
    <property type="match status" value="3"/>
</dbReference>
<keyword evidence="1" id="KW-0677">Repeat</keyword>
<name>A0A8H4K849_9HYPO</name>
<dbReference type="Pfam" id="PF12796">
    <property type="entry name" value="Ank_2"/>
    <property type="match status" value="1"/>
</dbReference>
<gene>
    <name evidence="5" type="ORF">FACUT_815</name>
</gene>
<feature type="compositionally biased region" description="Acidic residues" evidence="4">
    <location>
        <begin position="1100"/>
        <end position="1111"/>
    </location>
</feature>
<dbReference type="PANTHER" id="PTHR24198">
    <property type="entry name" value="ANKYRIN REPEAT AND PROTEIN KINASE DOMAIN-CONTAINING PROTEIN"/>
    <property type="match status" value="1"/>
</dbReference>
<keyword evidence="6" id="KW-1185">Reference proteome</keyword>